<dbReference type="Proteomes" id="UP000014535">
    <property type="component" value="Unassembled WGS sequence"/>
</dbReference>
<organism evidence="1 2">
    <name type="scientific">Salmonella enteritidis (strain 2009K0958)</name>
    <dbReference type="NCBI Taxonomy" id="1192586"/>
    <lineage>
        <taxon>Bacteria</taxon>
        <taxon>Pseudomonadati</taxon>
        <taxon>Pseudomonadota</taxon>
        <taxon>Gammaproteobacteria</taxon>
        <taxon>Enterobacterales</taxon>
        <taxon>Enterobacteriaceae</taxon>
        <taxon>Salmonella</taxon>
    </lineage>
</organism>
<comment type="caution">
    <text evidence="1">The sequence shown here is derived from an EMBL/GenBank/DDBJ whole genome shotgun (WGS) entry which is preliminary data.</text>
</comment>
<dbReference type="AntiFam" id="ANF00006">
    <property type="entry name" value="Translation of CRISPR region"/>
</dbReference>
<name>A0A656IGP0_SALE2</name>
<dbReference type="EMBL" id="ATFT01000051">
    <property type="protein sequence ID" value="EPI68827.1"/>
    <property type="molecule type" value="Genomic_DNA"/>
</dbReference>
<proteinExistence type="predicted"/>
<gene>
    <name evidence="1" type="ORF">A673_02718</name>
</gene>
<evidence type="ECO:0000313" key="2">
    <source>
        <dbReference type="Proteomes" id="UP000014535"/>
    </source>
</evidence>
<protein>
    <submittedName>
        <fullName evidence="1">Uncharacterized protein</fullName>
    </submittedName>
</protein>
<sequence length="41" mass="4708">MAILRRTCSLSVYPRWRGEHRRTEKPFSANVGLSPLARGTH</sequence>
<evidence type="ECO:0000313" key="1">
    <source>
        <dbReference type="EMBL" id="EPI68827.1"/>
    </source>
</evidence>
<accession>A0A656IGP0</accession>
<dbReference type="AntiFam" id="ANF00057">
    <property type="entry name" value="Translation of E. coli type CRISPR repeat"/>
</dbReference>
<reference evidence="1 2" key="1">
    <citation type="submission" date="2013-04" db="EMBL/GenBank/DDBJ databases">
        <authorList>
            <person name="McClelland M."/>
            <person name="Porwollik S."/>
            <person name="Desai P."/>
            <person name="Cheng P."/>
            <person name="Wollam A."/>
            <person name="Pepin K."/>
            <person name="Palsikar V.B."/>
            <person name="Fulton L."/>
            <person name="Fulton R."/>
            <person name="Delehaunty K."/>
            <person name="Fronick C."/>
            <person name="Godfrey J."/>
            <person name="Waligorski J."/>
            <person name="Appelbaum E."/>
            <person name="Tomlinson C."/>
            <person name="Warren W."/>
            <person name="Sodergren E."/>
            <person name="Weinstock G."/>
            <person name="Wilson R.K."/>
        </authorList>
    </citation>
    <scope>NUCLEOTIDE SEQUENCE [LARGE SCALE GENOMIC DNA]</scope>
    <source>
        <strain evidence="1 2">2009K0958</strain>
    </source>
</reference>
<dbReference type="AlphaFoldDB" id="A0A656IGP0"/>